<dbReference type="GO" id="GO:0012505">
    <property type="term" value="C:endomembrane system"/>
    <property type="evidence" value="ECO:0007669"/>
    <property type="project" value="TreeGrafter"/>
</dbReference>
<reference evidence="2 3" key="1">
    <citation type="submission" date="2012-08" db="EMBL/GenBank/DDBJ databases">
        <title>Oryza genome evolution.</title>
        <authorList>
            <person name="Wing R.A."/>
        </authorList>
    </citation>
    <scope>NUCLEOTIDE SEQUENCE</scope>
</reference>
<evidence type="ECO:0008006" key="4">
    <source>
        <dbReference type="Google" id="ProtNLM"/>
    </source>
</evidence>
<dbReference type="GO" id="GO:0016787">
    <property type="term" value="F:hydrolase activity"/>
    <property type="evidence" value="ECO:0007669"/>
    <property type="project" value="TreeGrafter"/>
</dbReference>
<proteinExistence type="predicted"/>
<dbReference type="Proteomes" id="UP000032180">
    <property type="component" value="Chromosome 6"/>
</dbReference>
<dbReference type="HOGENOM" id="CLU_103518_2_0_1"/>
<accession>A0A0D9WSB7</accession>
<dbReference type="SUPFAM" id="SSF63829">
    <property type="entry name" value="Calcium-dependent phosphotriesterase"/>
    <property type="match status" value="1"/>
</dbReference>
<evidence type="ECO:0000313" key="2">
    <source>
        <dbReference type="EnsemblPlants" id="LPERR06G18080.1"/>
    </source>
</evidence>
<protein>
    <recommendedName>
        <fullName evidence="4">Strictosidine synthase conserved region domain-containing protein</fullName>
    </recommendedName>
</protein>
<dbReference type="Pfam" id="PF20067">
    <property type="entry name" value="SSL_N"/>
    <property type="match status" value="1"/>
</dbReference>
<feature type="region of interest" description="Disordered" evidence="1">
    <location>
        <begin position="1"/>
        <end position="33"/>
    </location>
</feature>
<evidence type="ECO:0000256" key="1">
    <source>
        <dbReference type="SAM" id="MobiDB-lite"/>
    </source>
</evidence>
<dbReference type="eggNOG" id="KOG1520">
    <property type="taxonomic scope" value="Eukaryota"/>
</dbReference>
<dbReference type="InterPro" id="IPR011042">
    <property type="entry name" value="6-blade_b-propeller_TolB-like"/>
</dbReference>
<feature type="compositionally biased region" description="Basic and acidic residues" evidence="1">
    <location>
        <begin position="1"/>
        <end position="15"/>
    </location>
</feature>
<reference evidence="2" key="3">
    <citation type="submission" date="2015-04" db="UniProtKB">
        <authorList>
            <consortium name="EnsemblPlants"/>
        </authorList>
    </citation>
    <scope>IDENTIFICATION</scope>
</reference>
<keyword evidence="3" id="KW-1185">Reference proteome</keyword>
<name>A0A0D9WSB7_9ORYZ</name>
<dbReference type="PANTHER" id="PTHR10426">
    <property type="entry name" value="STRICTOSIDINE SYNTHASE-RELATED"/>
    <property type="match status" value="1"/>
</dbReference>
<dbReference type="EnsemblPlants" id="LPERR06G18080.1">
    <property type="protein sequence ID" value="LPERR06G18080.1"/>
    <property type="gene ID" value="LPERR06G18080"/>
</dbReference>
<sequence length="102" mass="10771">MPKPIDARRSQHVDHGGSLVGPESVAFDGKGRGPYSGVSDGRIMRWDGPKTGWSTYTYSPSYIKNKCAESTLHLKSGNLYVADAYMGLMRVGPGGHGGGDGG</sequence>
<dbReference type="Gene3D" id="2.120.10.30">
    <property type="entry name" value="TolB, C-terminal domain"/>
    <property type="match status" value="1"/>
</dbReference>
<organism evidence="2 3">
    <name type="scientific">Leersia perrieri</name>
    <dbReference type="NCBI Taxonomy" id="77586"/>
    <lineage>
        <taxon>Eukaryota</taxon>
        <taxon>Viridiplantae</taxon>
        <taxon>Streptophyta</taxon>
        <taxon>Embryophyta</taxon>
        <taxon>Tracheophyta</taxon>
        <taxon>Spermatophyta</taxon>
        <taxon>Magnoliopsida</taxon>
        <taxon>Liliopsida</taxon>
        <taxon>Poales</taxon>
        <taxon>Poaceae</taxon>
        <taxon>BOP clade</taxon>
        <taxon>Oryzoideae</taxon>
        <taxon>Oryzeae</taxon>
        <taxon>Oryzinae</taxon>
        <taxon>Leersia</taxon>
    </lineage>
</organism>
<dbReference type="PANTHER" id="PTHR10426:SF95">
    <property type="entry name" value="OS06G0623700 PROTEIN"/>
    <property type="match status" value="1"/>
</dbReference>
<reference evidence="3" key="2">
    <citation type="submission" date="2013-12" db="EMBL/GenBank/DDBJ databases">
        <authorList>
            <person name="Yu Y."/>
            <person name="Lee S."/>
            <person name="de Baynast K."/>
            <person name="Wissotski M."/>
            <person name="Liu L."/>
            <person name="Talag J."/>
            <person name="Goicoechea J."/>
            <person name="Angelova A."/>
            <person name="Jetty R."/>
            <person name="Kudrna D."/>
            <person name="Golser W."/>
            <person name="Rivera L."/>
            <person name="Zhang J."/>
            <person name="Wing R."/>
        </authorList>
    </citation>
    <scope>NUCLEOTIDE SEQUENCE</scope>
</reference>
<dbReference type="STRING" id="77586.A0A0D9WSB7"/>
<dbReference type="AlphaFoldDB" id="A0A0D9WSB7"/>
<dbReference type="Gramene" id="LPERR06G18080.1">
    <property type="protein sequence ID" value="LPERR06G18080.1"/>
    <property type="gene ID" value="LPERR06G18080"/>
</dbReference>
<evidence type="ECO:0000313" key="3">
    <source>
        <dbReference type="Proteomes" id="UP000032180"/>
    </source>
</evidence>